<dbReference type="PIRSF" id="PIRSF018266">
    <property type="entry name" value="FecR"/>
    <property type="match status" value="1"/>
</dbReference>
<evidence type="ECO:0000256" key="1">
    <source>
        <dbReference type="SAM" id="Phobius"/>
    </source>
</evidence>
<accession>A0ABV3ZP74</accession>
<proteinExistence type="predicted"/>
<dbReference type="Gene3D" id="3.55.50.30">
    <property type="match status" value="1"/>
</dbReference>
<dbReference type="PANTHER" id="PTHR30273:SF2">
    <property type="entry name" value="PROTEIN FECR"/>
    <property type="match status" value="1"/>
</dbReference>
<evidence type="ECO:0000259" key="3">
    <source>
        <dbReference type="Pfam" id="PF16344"/>
    </source>
</evidence>
<dbReference type="RefSeq" id="WP_369332420.1">
    <property type="nucleotide sequence ID" value="NZ_JAULBC010000012.1"/>
</dbReference>
<organism evidence="4 5">
    <name type="scientific">Danxiaibacter flavus</name>
    <dbReference type="NCBI Taxonomy" id="3049108"/>
    <lineage>
        <taxon>Bacteria</taxon>
        <taxon>Pseudomonadati</taxon>
        <taxon>Bacteroidota</taxon>
        <taxon>Chitinophagia</taxon>
        <taxon>Chitinophagales</taxon>
        <taxon>Chitinophagaceae</taxon>
        <taxon>Danxiaibacter</taxon>
    </lineage>
</organism>
<evidence type="ECO:0000313" key="4">
    <source>
        <dbReference type="EMBL" id="MEX6691004.1"/>
    </source>
</evidence>
<reference evidence="4 5" key="1">
    <citation type="submission" date="2023-07" db="EMBL/GenBank/DDBJ databases">
        <authorList>
            <person name="Lian W.-H."/>
        </authorList>
    </citation>
    <scope>NUCLEOTIDE SEQUENCE [LARGE SCALE GENOMIC DNA]</scope>
    <source>
        <strain evidence="4 5">SYSU DXS3180</strain>
    </source>
</reference>
<feature type="transmembrane region" description="Helical" evidence="1">
    <location>
        <begin position="87"/>
        <end position="108"/>
    </location>
</feature>
<dbReference type="InterPro" id="IPR012373">
    <property type="entry name" value="Ferrdict_sens_TM"/>
</dbReference>
<comment type="caution">
    <text evidence="4">The sequence shown here is derived from an EMBL/GenBank/DDBJ whole genome shotgun (WGS) entry which is preliminary data.</text>
</comment>
<keyword evidence="5" id="KW-1185">Reference proteome</keyword>
<dbReference type="Pfam" id="PF04773">
    <property type="entry name" value="FecR"/>
    <property type="match status" value="1"/>
</dbReference>
<keyword evidence="1" id="KW-1133">Transmembrane helix</keyword>
<evidence type="ECO:0000259" key="2">
    <source>
        <dbReference type="Pfam" id="PF04773"/>
    </source>
</evidence>
<gene>
    <name evidence="4" type="ORF">QTN47_26080</name>
</gene>
<feature type="domain" description="Protein FecR C-terminal" evidence="3">
    <location>
        <begin position="315"/>
        <end position="380"/>
    </location>
</feature>
<evidence type="ECO:0000313" key="5">
    <source>
        <dbReference type="Proteomes" id="UP001560573"/>
    </source>
</evidence>
<dbReference type="InterPro" id="IPR032508">
    <property type="entry name" value="FecR_C"/>
</dbReference>
<sequence length="383" mass="43097">MATDPNILHRLYIEKLAGTISQEEEAWLKDRLETDPESKQIWEQLEREGEDMNIQGFLDQLHPEEELEQLKRSMLSHPVRKPRVRRLVTLAAAAAVLILLVATAKWMFFTDRKITDNRAIASLIKEKKGTVHLRLATGNDIDLKDKAQGEQLKLGNTTLNLDSNKLGFSSTDTAFNLLSIPQGETYTINLSDGTSITLNADSKLRFPFKFVNATREVYLEGEAFFKVAKDSRHPFIVHTPLTNVEVLGTQFNVNTYQKGTVATALVEGKVRTGIPGGDKQQELAPGQAAIFNASKGFNIENFDTDDVTSWLNGIYYFHDLSFHELAESISRIYGVTISFDDPLIEKKSVSGVMDKNNFPELLQDLKSTVGIKYYYAGNTLHFY</sequence>
<protein>
    <submittedName>
        <fullName evidence="4">FecR domain-containing protein</fullName>
    </submittedName>
</protein>
<keyword evidence="1" id="KW-0812">Transmembrane</keyword>
<dbReference type="EMBL" id="JAULBC010000012">
    <property type="protein sequence ID" value="MEX6691004.1"/>
    <property type="molecule type" value="Genomic_DNA"/>
</dbReference>
<name>A0ABV3ZP74_9BACT</name>
<dbReference type="InterPro" id="IPR006860">
    <property type="entry name" value="FecR"/>
</dbReference>
<keyword evidence="1" id="KW-0472">Membrane</keyword>
<dbReference type="Proteomes" id="UP001560573">
    <property type="component" value="Unassembled WGS sequence"/>
</dbReference>
<dbReference type="Pfam" id="PF16344">
    <property type="entry name" value="FecR_C"/>
    <property type="match status" value="1"/>
</dbReference>
<dbReference type="Gene3D" id="2.60.120.1440">
    <property type="match status" value="1"/>
</dbReference>
<feature type="domain" description="FecR protein" evidence="2">
    <location>
        <begin position="179"/>
        <end position="271"/>
    </location>
</feature>
<dbReference type="PANTHER" id="PTHR30273">
    <property type="entry name" value="PERIPLASMIC SIGNAL SENSOR AND SIGMA FACTOR ACTIVATOR FECR-RELATED"/>
    <property type="match status" value="1"/>
</dbReference>